<name>A0ABN8YWX0_RANTA</name>
<accession>A0ABN8YWX0</accession>
<dbReference type="Proteomes" id="UP001176941">
    <property type="component" value="Chromosome 25"/>
</dbReference>
<feature type="compositionally biased region" description="Pro residues" evidence="1">
    <location>
        <begin position="95"/>
        <end position="104"/>
    </location>
</feature>
<evidence type="ECO:0000313" key="3">
    <source>
        <dbReference type="Proteomes" id="UP001176941"/>
    </source>
</evidence>
<feature type="region of interest" description="Disordered" evidence="1">
    <location>
        <begin position="50"/>
        <end position="104"/>
    </location>
</feature>
<feature type="compositionally biased region" description="Gly residues" evidence="1">
    <location>
        <begin position="68"/>
        <end position="85"/>
    </location>
</feature>
<gene>
    <name evidence="2" type="ORF">MRATA1EN1_LOCUS14815</name>
</gene>
<keyword evidence="3" id="KW-1185">Reference proteome</keyword>
<proteinExistence type="predicted"/>
<evidence type="ECO:0000256" key="1">
    <source>
        <dbReference type="SAM" id="MobiDB-lite"/>
    </source>
</evidence>
<feature type="region of interest" description="Disordered" evidence="1">
    <location>
        <begin position="1"/>
        <end position="37"/>
    </location>
</feature>
<reference evidence="2" key="1">
    <citation type="submission" date="2023-04" db="EMBL/GenBank/DDBJ databases">
        <authorList>
            <consortium name="ELIXIR-Norway"/>
        </authorList>
    </citation>
    <scope>NUCLEOTIDE SEQUENCE [LARGE SCALE GENOMIC DNA]</scope>
</reference>
<evidence type="ECO:0000313" key="2">
    <source>
        <dbReference type="EMBL" id="CAI9165853.1"/>
    </source>
</evidence>
<organism evidence="2 3">
    <name type="scientific">Rangifer tarandus platyrhynchus</name>
    <name type="common">Svalbard reindeer</name>
    <dbReference type="NCBI Taxonomy" id="3082113"/>
    <lineage>
        <taxon>Eukaryota</taxon>
        <taxon>Metazoa</taxon>
        <taxon>Chordata</taxon>
        <taxon>Craniata</taxon>
        <taxon>Vertebrata</taxon>
        <taxon>Euteleostomi</taxon>
        <taxon>Mammalia</taxon>
        <taxon>Eutheria</taxon>
        <taxon>Laurasiatheria</taxon>
        <taxon>Artiodactyla</taxon>
        <taxon>Ruminantia</taxon>
        <taxon>Pecora</taxon>
        <taxon>Cervidae</taxon>
        <taxon>Odocoileinae</taxon>
        <taxon>Rangifer</taxon>
    </lineage>
</organism>
<sequence>MVSFTRKSQRRGPRGWLAGQMGSLSVPRELPRRSLQGDSALVACVSRSRSPYSRMEQGFLELTADGNKPGGGSAGGSEGRGGRAGGLDPAGPGLLPCPPSSESL</sequence>
<protein>
    <submittedName>
        <fullName evidence="2">Uncharacterized protein</fullName>
    </submittedName>
</protein>
<dbReference type="EMBL" id="OX459961">
    <property type="protein sequence ID" value="CAI9165853.1"/>
    <property type="molecule type" value="Genomic_DNA"/>
</dbReference>